<dbReference type="EMBL" id="BGPR01014906">
    <property type="protein sequence ID" value="GBN67207.1"/>
    <property type="molecule type" value="Genomic_DNA"/>
</dbReference>
<evidence type="ECO:0000313" key="2">
    <source>
        <dbReference type="EMBL" id="GBN67207.1"/>
    </source>
</evidence>
<gene>
    <name evidence="2" type="ORF">AVEN_223019_1</name>
</gene>
<organism evidence="2 3">
    <name type="scientific">Araneus ventricosus</name>
    <name type="common">Orbweaver spider</name>
    <name type="synonym">Epeira ventricosa</name>
    <dbReference type="NCBI Taxonomy" id="182803"/>
    <lineage>
        <taxon>Eukaryota</taxon>
        <taxon>Metazoa</taxon>
        <taxon>Ecdysozoa</taxon>
        <taxon>Arthropoda</taxon>
        <taxon>Chelicerata</taxon>
        <taxon>Arachnida</taxon>
        <taxon>Araneae</taxon>
        <taxon>Araneomorphae</taxon>
        <taxon>Entelegynae</taxon>
        <taxon>Araneoidea</taxon>
        <taxon>Araneidae</taxon>
        <taxon>Araneus</taxon>
    </lineage>
</organism>
<evidence type="ECO:0000313" key="3">
    <source>
        <dbReference type="Proteomes" id="UP000499080"/>
    </source>
</evidence>
<dbReference type="Proteomes" id="UP000499080">
    <property type="component" value="Unassembled WGS sequence"/>
</dbReference>
<dbReference type="AlphaFoldDB" id="A0A4Y2QV18"/>
<keyword evidence="3" id="KW-1185">Reference proteome</keyword>
<proteinExistence type="predicted"/>
<feature type="compositionally biased region" description="Polar residues" evidence="1">
    <location>
        <begin position="120"/>
        <end position="144"/>
    </location>
</feature>
<evidence type="ECO:0000256" key="1">
    <source>
        <dbReference type="SAM" id="MobiDB-lite"/>
    </source>
</evidence>
<protein>
    <submittedName>
        <fullName evidence="2">Uncharacterized protein</fullName>
    </submittedName>
</protein>
<comment type="caution">
    <text evidence="2">The sequence shown here is derived from an EMBL/GenBank/DDBJ whole genome shotgun (WGS) entry which is preliminary data.</text>
</comment>
<reference evidence="2 3" key="1">
    <citation type="journal article" date="2019" name="Sci. Rep.">
        <title>Orb-weaving spider Araneus ventricosus genome elucidates the spidroin gene catalogue.</title>
        <authorList>
            <person name="Kono N."/>
            <person name="Nakamura H."/>
            <person name="Ohtoshi R."/>
            <person name="Moran D.A.P."/>
            <person name="Shinohara A."/>
            <person name="Yoshida Y."/>
            <person name="Fujiwara M."/>
            <person name="Mori M."/>
            <person name="Tomita M."/>
            <person name="Arakawa K."/>
        </authorList>
    </citation>
    <scope>NUCLEOTIDE SEQUENCE [LARGE SCALE GENOMIC DNA]</scope>
</reference>
<sequence length="168" mass="19157">MDNRLTEPEYEGLSIMEQIKIWSTKQKEGRPPTEDELATCAAIQEQDRQKIITRQDIRKARKRLKKSKPNSEAAIKAAKDVDRYKDAMRAVDEVLRLYGQCPVLNCTKHPLPGNDDTNNELDATSCTEMDTTSLADDNEQTTTPPVEENSGESEFQMVPPRKAQKYRE</sequence>
<feature type="region of interest" description="Disordered" evidence="1">
    <location>
        <begin position="108"/>
        <end position="168"/>
    </location>
</feature>
<accession>A0A4Y2QV18</accession>
<name>A0A4Y2QV18_ARAVE</name>